<sequence length="111" mass="12613">MLTGPLPQVVKVQDPTGRIFDQGVEYDWVPNYCNACLQVGHDCSRISDKLVPVKTHQKELSKQKQAPKAVMKETKDQHRNVVQKWVPRPEVAGKPAGEPIDEFLPLQRIEE</sequence>
<accession>A0AAN8TCZ2</accession>
<feature type="compositionally biased region" description="Basic and acidic residues" evidence="1">
    <location>
        <begin position="70"/>
        <end position="79"/>
    </location>
</feature>
<gene>
    <name evidence="2" type="ORF">RDI58_018360</name>
</gene>
<protein>
    <submittedName>
        <fullName evidence="2">Uncharacterized protein</fullName>
    </submittedName>
</protein>
<keyword evidence="3" id="KW-1185">Reference proteome</keyword>
<dbReference type="Proteomes" id="UP001371456">
    <property type="component" value="Unassembled WGS sequence"/>
</dbReference>
<proteinExistence type="predicted"/>
<dbReference type="AlphaFoldDB" id="A0AAN8TCZ2"/>
<dbReference type="EMBL" id="JBANQN010000007">
    <property type="protein sequence ID" value="KAK6784905.1"/>
    <property type="molecule type" value="Genomic_DNA"/>
</dbReference>
<feature type="region of interest" description="Disordered" evidence="1">
    <location>
        <begin position="56"/>
        <end position="111"/>
    </location>
</feature>
<reference evidence="2 3" key="1">
    <citation type="submission" date="2024-02" db="EMBL/GenBank/DDBJ databases">
        <title>de novo genome assembly of Solanum bulbocastanum strain 11H21.</title>
        <authorList>
            <person name="Hosaka A.J."/>
        </authorList>
    </citation>
    <scope>NUCLEOTIDE SEQUENCE [LARGE SCALE GENOMIC DNA]</scope>
    <source>
        <tissue evidence="2">Young leaves</tissue>
    </source>
</reference>
<name>A0AAN8TCZ2_SOLBU</name>
<evidence type="ECO:0000313" key="3">
    <source>
        <dbReference type="Proteomes" id="UP001371456"/>
    </source>
</evidence>
<evidence type="ECO:0000256" key="1">
    <source>
        <dbReference type="SAM" id="MobiDB-lite"/>
    </source>
</evidence>
<organism evidence="2 3">
    <name type="scientific">Solanum bulbocastanum</name>
    <name type="common">Wild potato</name>
    <dbReference type="NCBI Taxonomy" id="147425"/>
    <lineage>
        <taxon>Eukaryota</taxon>
        <taxon>Viridiplantae</taxon>
        <taxon>Streptophyta</taxon>
        <taxon>Embryophyta</taxon>
        <taxon>Tracheophyta</taxon>
        <taxon>Spermatophyta</taxon>
        <taxon>Magnoliopsida</taxon>
        <taxon>eudicotyledons</taxon>
        <taxon>Gunneridae</taxon>
        <taxon>Pentapetalae</taxon>
        <taxon>asterids</taxon>
        <taxon>lamiids</taxon>
        <taxon>Solanales</taxon>
        <taxon>Solanaceae</taxon>
        <taxon>Solanoideae</taxon>
        <taxon>Solaneae</taxon>
        <taxon>Solanum</taxon>
    </lineage>
</organism>
<evidence type="ECO:0000313" key="2">
    <source>
        <dbReference type="EMBL" id="KAK6784905.1"/>
    </source>
</evidence>
<dbReference type="PANTHER" id="PTHR33233:SF17">
    <property type="entry name" value="DUF4283 DOMAIN-CONTAINING PROTEIN"/>
    <property type="match status" value="1"/>
</dbReference>
<dbReference type="PANTHER" id="PTHR33233">
    <property type="entry name" value="ENDONUCLEASE/EXONUCLEASE/PHOSPHATASE"/>
    <property type="match status" value="1"/>
</dbReference>
<comment type="caution">
    <text evidence="2">The sequence shown here is derived from an EMBL/GenBank/DDBJ whole genome shotgun (WGS) entry which is preliminary data.</text>
</comment>